<dbReference type="AlphaFoldDB" id="A0A4Q0M6H4"/>
<name>A0A4Q0M6H4_9SPHI</name>
<evidence type="ECO:0000313" key="5">
    <source>
        <dbReference type="Proteomes" id="UP000290848"/>
    </source>
</evidence>
<dbReference type="InterPro" id="IPR014782">
    <property type="entry name" value="Peptidase_M1_dom"/>
</dbReference>
<dbReference type="SUPFAM" id="SSF55486">
    <property type="entry name" value="Metalloproteases ('zincins'), catalytic domain"/>
    <property type="match status" value="1"/>
</dbReference>
<feature type="active site" description="Proton acceptor" evidence="1">
    <location>
        <position position="342"/>
    </location>
</feature>
<feature type="binding site" evidence="2">
    <location>
        <position position="364"/>
    </location>
    <ligand>
        <name>Zn(2+)</name>
        <dbReference type="ChEBI" id="CHEBI:29105"/>
        <note>catalytic</note>
    </ligand>
</feature>
<dbReference type="Pfam" id="PF01433">
    <property type="entry name" value="Peptidase_M1"/>
    <property type="match status" value="1"/>
</dbReference>
<evidence type="ECO:0000313" key="4">
    <source>
        <dbReference type="EMBL" id="RXF68453.1"/>
    </source>
</evidence>
<dbReference type="Gene3D" id="1.10.390.10">
    <property type="entry name" value="Neutral Protease Domain 2"/>
    <property type="match status" value="1"/>
</dbReference>
<reference evidence="4 5" key="1">
    <citation type="submission" date="2018-12" db="EMBL/GenBank/DDBJ databases">
        <title>The Draft Genome Sequence of the Soil Bacterium Pedobacter tournemirensis R1.</title>
        <authorList>
            <person name="He J."/>
        </authorList>
    </citation>
    <scope>NUCLEOTIDE SEQUENCE [LARGE SCALE GENOMIC DNA]</scope>
    <source>
        <strain evidence="4 5">R1</strain>
    </source>
</reference>
<dbReference type="InterPro" id="IPR042097">
    <property type="entry name" value="Aminopeptidase_N-like_N_sf"/>
</dbReference>
<dbReference type="SUPFAM" id="SSF63737">
    <property type="entry name" value="Leukotriene A4 hydrolase N-terminal domain"/>
    <property type="match status" value="1"/>
</dbReference>
<dbReference type="GO" id="GO:0008237">
    <property type="term" value="F:metallopeptidase activity"/>
    <property type="evidence" value="ECO:0007669"/>
    <property type="project" value="InterPro"/>
</dbReference>
<dbReference type="PANTHER" id="PTHR45726">
    <property type="entry name" value="LEUKOTRIENE A-4 HYDROLASE"/>
    <property type="match status" value="1"/>
</dbReference>
<feature type="binding site" evidence="2">
    <location>
        <position position="341"/>
    </location>
    <ligand>
        <name>Zn(2+)</name>
        <dbReference type="ChEBI" id="CHEBI:29105"/>
        <note>catalytic</note>
    </ligand>
</feature>
<evidence type="ECO:0000256" key="1">
    <source>
        <dbReference type="PIRSR" id="PIRSR634015-1"/>
    </source>
</evidence>
<dbReference type="CDD" id="cd09603">
    <property type="entry name" value="M1_APN_like"/>
    <property type="match status" value="1"/>
</dbReference>
<dbReference type="Gene3D" id="2.60.40.1730">
    <property type="entry name" value="tricorn interacting facor f3 domain"/>
    <property type="match status" value="1"/>
</dbReference>
<dbReference type="InterPro" id="IPR034015">
    <property type="entry name" value="M1_LTA4H"/>
</dbReference>
<sequence>MRLRLRSFLPLLICLIYSTIAHSQLLNRTELFTRADTLRGMLSPLRTCYNISYYHLDLKVDPGKKYIAGSNKFRFTATTDFRKLQFDLFNNLNIEKILFKGKVLKYTREYNAVFVDFEDTIKKGSSEEFTVYYSGKPVVAKNPPWDGGFIFTKTSRGKPWIAVSCQGLGASSWWPNKDHQSDEVDSMMISISTPSGLADISNGRLRSTEKLDDGYVRYNWFVSYPINNYNVTLNIADFSHFSDEYEGESGKLTLDYYVLPENLKKAGPHFASDVKPMLQCFERWFGSYPFYRDGYKLIETPYLGMEHQSAVAYGNRYQKGYLGKDLSETGLGLKWDYIIIHESGHEWFGNNITSKDIADMWIHEAFTTYSEGLFVECKEGKEAGAKYIRGQRSAILNDIPLIGPYDVNKEGSGDMYFKGSNMLHTLRSVINDDEKWRLILKGLNKTFGLKTVTTADIITYINKEAGRDLTPVFDQYLRFTSIPTLEIKKARGGKNTLIYRWKATATGFNMPVKVRFTDNNKDKNNWFFIEPSGNWQSLDLPLSAHGIEADTDNFYINTNLL</sequence>
<evidence type="ECO:0000259" key="3">
    <source>
        <dbReference type="Pfam" id="PF01433"/>
    </source>
</evidence>
<dbReference type="GO" id="GO:0008270">
    <property type="term" value="F:zinc ion binding"/>
    <property type="evidence" value="ECO:0007669"/>
    <property type="project" value="InterPro"/>
</dbReference>
<comment type="caution">
    <text evidence="4">The sequence shown here is derived from an EMBL/GenBank/DDBJ whole genome shotgun (WGS) entry which is preliminary data.</text>
</comment>
<feature type="domain" description="Peptidase M1 membrane alanine aminopeptidase" evidence="3">
    <location>
        <begin position="301"/>
        <end position="476"/>
    </location>
</feature>
<accession>A0A4Q0M6H4</accession>
<keyword evidence="2" id="KW-0862">Zinc</keyword>
<organism evidence="4 5">
    <name type="scientific">Arcticibacter tournemirensis</name>
    <dbReference type="NCBI Taxonomy" id="699437"/>
    <lineage>
        <taxon>Bacteria</taxon>
        <taxon>Pseudomonadati</taxon>
        <taxon>Bacteroidota</taxon>
        <taxon>Sphingobacteriia</taxon>
        <taxon>Sphingobacteriales</taxon>
        <taxon>Sphingobacteriaceae</taxon>
        <taxon>Arcticibacter</taxon>
    </lineage>
</organism>
<dbReference type="EMBL" id="RXOC01000011">
    <property type="protein sequence ID" value="RXF68453.1"/>
    <property type="molecule type" value="Genomic_DNA"/>
</dbReference>
<protein>
    <submittedName>
        <fullName evidence="4">M1 family peptidase</fullName>
    </submittedName>
</protein>
<comment type="cofactor">
    <cofactor evidence="2">
        <name>Zn(2+)</name>
        <dbReference type="ChEBI" id="CHEBI:29105"/>
    </cofactor>
    <text evidence="2">Binds 1 zinc ion per subunit.</text>
</comment>
<feature type="binding site" evidence="2">
    <location>
        <position position="345"/>
    </location>
    <ligand>
        <name>Zn(2+)</name>
        <dbReference type="ChEBI" id="CHEBI:29105"/>
        <note>catalytic</note>
    </ligand>
</feature>
<evidence type="ECO:0000256" key="2">
    <source>
        <dbReference type="PIRSR" id="PIRSR634015-3"/>
    </source>
</evidence>
<gene>
    <name evidence="4" type="ORF">EKH83_15955</name>
</gene>
<dbReference type="Proteomes" id="UP000290848">
    <property type="component" value="Unassembled WGS sequence"/>
</dbReference>
<dbReference type="InterPro" id="IPR027268">
    <property type="entry name" value="Peptidase_M4/M1_CTD_sf"/>
</dbReference>
<proteinExistence type="predicted"/>
<keyword evidence="2" id="KW-0479">Metal-binding</keyword>
<dbReference type="PANTHER" id="PTHR45726:SF3">
    <property type="entry name" value="LEUKOTRIENE A-4 HYDROLASE"/>
    <property type="match status" value="1"/>
</dbReference>
<feature type="active site" description="Proton donor" evidence="1">
    <location>
        <position position="416"/>
    </location>
</feature>